<dbReference type="Gene3D" id="3.30.700.20">
    <property type="entry name" value="Hypothetical protein ph0010, domain 1"/>
    <property type="match status" value="1"/>
</dbReference>
<dbReference type="InterPro" id="IPR036071">
    <property type="entry name" value="AMMECR1_dom_sf"/>
</dbReference>
<dbReference type="AlphaFoldDB" id="A0A420IPL8"/>
<feature type="domain" description="AMMECR1" evidence="1">
    <location>
        <begin position="1"/>
        <end position="229"/>
    </location>
</feature>
<organism evidence="2 3">
    <name type="scientific">Golovinomyces cichoracearum</name>
    <dbReference type="NCBI Taxonomy" id="62708"/>
    <lineage>
        <taxon>Eukaryota</taxon>
        <taxon>Fungi</taxon>
        <taxon>Dikarya</taxon>
        <taxon>Ascomycota</taxon>
        <taxon>Pezizomycotina</taxon>
        <taxon>Leotiomycetes</taxon>
        <taxon>Erysiphales</taxon>
        <taxon>Erysiphaceae</taxon>
        <taxon>Golovinomyces</taxon>
    </lineage>
</organism>
<gene>
    <name evidence="2" type="ORF">GcM1_226004</name>
</gene>
<dbReference type="InterPro" id="IPR002733">
    <property type="entry name" value="AMMECR1_domain"/>
</dbReference>
<dbReference type="EMBL" id="MCBS01022695">
    <property type="protein sequence ID" value="RKF76481.1"/>
    <property type="molecule type" value="Genomic_DNA"/>
</dbReference>
<dbReference type="InterPro" id="IPR027485">
    <property type="entry name" value="AMMECR1_N"/>
</dbReference>
<accession>A0A420IPL8</accession>
<evidence type="ECO:0000259" key="1">
    <source>
        <dbReference type="PROSITE" id="PS51112"/>
    </source>
</evidence>
<dbReference type="Pfam" id="PF01871">
    <property type="entry name" value="AMMECR1"/>
    <property type="match status" value="1"/>
</dbReference>
<dbReference type="PANTHER" id="PTHR13016:SF0">
    <property type="entry name" value="AMME SYNDROME CANDIDATE GENE 1 PROTEIN"/>
    <property type="match status" value="1"/>
</dbReference>
<dbReference type="Proteomes" id="UP000285326">
    <property type="component" value="Unassembled WGS sequence"/>
</dbReference>
<dbReference type="SUPFAM" id="SSF143447">
    <property type="entry name" value="AMMECR1-like"/>
    <property type="match status" value="1"/>
</dbReference>
<dbReference type="PROSITE" id="PS51112">
    <property type="entry name" value="AMMECR1"/>
    <property type="match status" value="1"/>
</dbReference>
<dbReference type="InterPro" id="IPR023473">
    <property type="entry name" value="AMMECR1"/>
</dbReference>
<sequence>MATIQHCINCFETVAAALEGRPPMSLKEVEDTWASYLHAPDSDDPHSSKSKFLSARASISAIREFSSDAPLFVTWNTISPTDNTKVSLRGCIGTFQASPIVETLPNYALSSAFRDPRFAPITIHEMPILSVSVTLLTDFETCQDPLDWVVGRHGIQVYVRSKKREWNSCYLPDVALEQGWNQEECIINCMQKSGWDGTRLTWRSVDEIKVVRFQGSKESLTFNDWKGWRIWMDKQLRDKGKVNSIYQESDFT</sequence>
<dbReference type="NCBIfam" id="TIGR00296">
    <property type="entry name" value="TIGR00296 family protein"/>
    <property type="match status" value="1"/>
</dbReference>
<protein>
    <recommendedName>
        <fullName evidence="1">AMMECR1 domain-containing protein</fullName>
    </recommendedName>
</protein>
<dbReference type="PANTHER" id="PTHR13016">
    <property type="entry name" value="AMMECR1 HOMOLOG"/>
    <property type="match status" value="1"/>
</dbReference>
<evidence type="ECO:0000313" key="3">
    <source>
        <dbReference type="Proteomes" id="UP000285326"/>
    </source>
</evidence>
<evidence type="ECO:0000313" key="2">
    <source>
        <dbReference type="EMBL" id="RKF76481.1"/>
    </source>
</evidence>
<comment type="caution">
    <text evidence="2">The sequence shown here is derived from an EMBL/GenBank/DDBJ whole genome shotgun (WGS) entry which is preliminary data.</text>
</comment>
<name>A0A420IPL8_9PEZI</name>
<proteinExistence type="predicted"/>
<reference evidence="2 3" key="1">
    <citation type="journal article" date="2018" name="BMC Genomics">
        <title>Comparative genome analyses reveal sequence features reflecting distinct modes of host-adaptation between dicot and monocot powdery mildew.</title>
        <authorList>
            <person name="Wu Y."/>
            <person name="Ma X."/>
            <person name="Pan Z."/>
            <person name="Kale S.D."/>
            <person name="Song Y."/>
            <person name="King H."/>
            <person name="Zhang Q."/>
            <person name="Presley C."/>
            <person name="Deng X."/>
            <person name="Wei C.I."/>
            <person name="Xiao S."/>
        </authorList>
    </citation>
    <scope>NUCLEOTIDE SEQUENCE [LARGE SCALE GENOMIC DNA]</scope>
    <source>
        <strain evidence="2">UMSG1</strain>
    </source>
</reference>